<dbReference type="SUPFAM" id="SSF54695">
    <property type="entry name" value="POZ domain"/>
    <property type="match status" value="1"/>
</dbReference>
<dbReference type="Proteomes" id="UP001150062">
    <property type="component" value="Unassembled WGS sequence"/>
</dbReference>
<feature type="region of interest" description="Disordered" evidence="4">
    <location>
        <begin position="655"/>
        <end position="709"/>
    </location>
</feature>
<evidence type="ECO:0000313" key="6">
    <source>
        <dbReference type="EMBL" id="KAJ6231994.1"/>
    </source>
</evidence>
<keyword evidence="1" id="KW-0677">Repeat</keyword>
<feature type="compositionally biased region" description="Basic and acidic residues" evidence="4">
    <location>
        <begin position="521"/>
        <end position="536"/>
    </location>
</feature>
<feature type="domain" description="BTB" evidence="5">
    <location>
        <begin position="561"/>
        <end position="628"/>
    </location>
</feature>
<accession>A0ABQ8XIT0</accession>
<dbReference type="InterPro" id="IPR002110">
    <property type="entry name" value="Ankyrin_rpt"/>
</dbReference>
<dbReference type="Gene3D" id="1.25.40.20">
    <property type="entry name" value="Ankyrin repeat-containing domain"/>
    <property type="match status" value="2"/>
</dbReference>
<feature type="compositionally biased region" description="Low complexity" evidence="4">
    <location>
        <begin position="695"/>
        <end position="709"/>
    </location>
</feature>
<feature type="compositionally biased region" description="Basic and acidic residues" evidence="4">
    <location>
        <begin position="550"/>
        <end position="564"/>
    </location>
</feature>
<comment type="caution">
    <text evidence="6">The sequence shown here is derived from an EMBL/GenBank/DDBJ whole genome shotgun (WGS) entry which is preliminary data.</text>
</comment>
<keyword evidence="2 3" id="KW-0040">ANK repeat</keyword>
<dbReference type="PROSITE" id="PS50088">
    <property type="entry name" value="ANK_REPEAT"/>
    <property type="match status" value="1"/>
</dbReference>
<dbReference type="Pfam" id="PF00651">
    <property type="entry name" value="BTB"/>
    <property type="match status" value="1"/>
</dbReference>
<dbReference type="CDD" id="cd18186">
    <property type="entry name" value="BTB_POZ_ZBTB_KLHL-like"/>
    <property type="match status" value="1"/>
</dbReference>
<dbReference type="SMART" id="SM00248">
    <property type="entry name" value="ANK"/>
    <property type="match status" value="6"/>
</dbReference>
<evidence type="ECO:0000256" key="3">
    <source>
        <dbReference type="PROSITE-ProRule" id="PRU00023"/>
    </source>
</evidence>
<dbReference type="Gene3D" id="3.30.710.10">
    <property type="entry name" value="Potassium Channel Kv1.1, Chain A"/>
    <property type="match status" value="1"/>
</dbReference>
<dbReference type="EMBL" id="JAOAOG010000296">
    <property type="protein sequence ID" value="KAJ6231994.1"/>
    <property type="molecule type" value="Genomic_DNA"/>
</dbReference>
<proteinExistence type="predicted"/>
<dbReference type="InterPro" id="IPR011333">
    <property type="entry name" value="SKP1/BTB/POZ_sf"/>
</dbReference>
<reference evidence="6" key="1">
    <citation type="submission" date="2022-08" db="EMBL/GenBank/DDBJ databases">
        <title>Novel sulfate-reducing endosymbionts in the free-living metamonad Anaeramoeba.</title>
        <authorList>
            <person name="Jerlstrom-Hultqvist J."/>
            <person name="Cepicka I."/>
            <person name="Gallot-Lavallee L."/>
            <person name="Salas-Leiva D."/>
            <person name="Curtis B.A."/>
            <person name="Zahonova K."/>
            <person name="Pipaliya S."/>
            <person name="Dacks J."/>
            <person name="Roger A.J."/>
        </authorList>
    </citation>
    <scope>NUCLEOTIDE SEQUENCE</scope>
    <source>
        <strain evidence="6">Schooner1</strain>
    </source>
</reference>
<feature type="repeat" description="ANK" evidence="3">
    <location>
        <begin position="311"/>
        <end position="344"/>
    </location>
</feature>
<dbReference type="PANTHER" id="PTHR24198">
    <property type="entry name" value="ANKYRIN REPEAT AND PROTEIN KINASE DOMAIN-CONTAINING PROTEIN"/>
    <property type="match status" value="1"/>
</dbReference>
<feature type="compositionally biased region" description="Basic residues" evidence="4">
    <location>
        <begin position="657"/>
        <end position="686"/>
    </location>
</feature>
<keyword evidence="7" id="KW-1185">Reference proteome</keyword>
<protein>
    <submittedName>
        <fullName evidence="6">Ankyrin repeat-containing protein</fullName>
    </submittedName>
</protein>
<dbReference type="InterPro" id="IPR036770">
    <property type="entry name" value="Ankyrin_rpt-contain_sf"/>
</dbReference>
<feature type="compositionally biased region" description="Acidic residues" evidence="4">
    <location>
        <begin position="537"/>
        <end position="549"/>
    </location>
</feature>
<evidence type="ECO:0000313" key="7">
    <source>
        <dbReference type="Proteomes" id="UP001150062"/>
    </source>
</evidence>
<name>A0ABQ8XIT0_9EUKA</name>
<dbReference type="InterPro" id="IPR000210">
    <property type="entry name" value="BTB/POZ_dom"/>
</dbReference>
<feature type="region of interest" description="Disordered" evidence="4">
    <location>
        <begin position="521"/>
        <end position="564"/>
    </location>
</feature>
<organism evidence="6 7">
    <name type="scientific">Anaeramoeba flamelloides</name>
    <dbReference type="NCBI Taxonomy" id="1746091"/>
    <lineage>
        <taxon>Eukaryota</taxon>
        <taxon>Metamonada</taxon>
        <taxon>Anaeramoebidae</taxon>
        <taxon>Anaeramoeba</taxon>
    </lineage>
</organism>
<evidence type="ECO:0000259" key="5">
    <source>
        <dbReference type="PROSITE" id="PS50097"/>
    </source>
</evidence>
<dbReference type="Pfam" id="PF12796">
    <property type="entry name" value="Ank_2"/>
    <property type="match status" value="2"/>
</dbReference>
<sequence length="709" mass="83266">MNIWNEIENTNRPKSDEYKEHVNKKKNGMSPFLYACLKNRLNWIESILFHTGNYSDYTERTRSSGLHLCMNEEVSLNVVIFLISNTNDQNWKNKEGVTPFHLCCKNCAKANVFYRLLPTANLEIEDIEGYNAYCYAIENRESGLEFLKALFEQENYHGKRNLIYHCLKTNPDQEILKYLFRILPKSQHNFCEFTIEDDLSMIKYSTVLSNESILFYALEQRLKLKVLAILLQNGINYHIKCFNGTILHYLVFYEYPLKYVKVILDNTKLTIDIQNSHKDTPLMISIKSKPNYNYIRELLSLGASPNVGNTSGNTALHLAFLNNCPLPIIMLLLVKGADVRIQNRRSQTPLDMIENKFLLQHSSIVFDFLSLREKESFSDSKIVSKDGHTISTHSHFLIFRIPIALEKAIECLQNYTKVEIDSFLRWVYSGIIETQKQRSTVLTIYTDLTKTKPILKNSFYNFMDDLNKMYLNDESKDCVLLVKNKNFDPETKKITKSELKKPNEIKDNIVSNQVGMETTKEEMVEVSKIKQEQEQEQKEEETEEKQEETEEKKGEEQEQEQKVKIKNREKYTRIPVHSSILSSRSNLFRGMFLFCNFEKEIKDFSGFLPQTIQILIRYFYTNNLPQKNLPTHIINELYEAIEYYQLSVSSNLGKLLNNKKKKHTRKNTNKKRGKKRRKGKGKRKEGRKMERKQSNNNYLLYMTNNLNKK</sequence>
<dbReference type="PANTHER" id="PTHR24198:SF165">
    <property type="entry name" value="ANKYRIN REPEAT-CONTAINING PROTEIN-RELATED"/>
    <property type="match status" value="1"/>
</dbReference>
<dbReference type="PROSITE" id="PS50297">
    <property type="entry name" value="ANK_REP_REGION"/>
    <property type="match status" value="1"/>
</dbReference>
<dbReference type="SUPFAM" id="SSF48403">
    <property type="entry name" value="Ankyrin repeat"/>
    <property type="match status" value="2"/>
</dbReference>
<evidence type="ECO:0000256" key="4">
    <source>
        <dbReference type="SAM" id="MobiDB-lite"/>
    </source>
</evidence>
<evidence type="ECO:0000256" key="1">
    <source>
        <dbReference type="ARBA" id="ARBA00022737"/>
    </source>
</evidence>
<gene>
    <name evidence="6" type="ORF">M0813_05359</name>
</gene>
<dbReference type="PROSITE" id="PS50097">
    <property type="entry name" value="BTB"/>
    <property type="match status" value="1"/>
</dbReference>
<evidence type="ECO:0000256" key="2">
    <source>
        <dbReference type="ARBA" id="ARBA00023043"/>
    </source>
</evidence>